<organism evidence="8 9">
    <name type="scientific">Exophiala oligosperma</name>
    <dbReference type="NCBI Taxonomy" id="215243"/>
    <lineage>
        <taxon>Eukaryota</taxon>
        <taxon>Fungi</taxon>
        <taxon>Dikarya</taxon>
        <taxon>Ascomycota</taxon>
        <taxon>Pezizomycotina</taxon>
        <taxon>Eurotiomycetes</taxon>
        <taxon>Chaetothyriomycetidae</taxon>
        <taxon>Chaetothyriales</taxon>
        <taxon>Herpotrichiellaceae</taxon>
        <taxon>Exophiala</taxon>
    </lineage>
</organism>
<evidence type="ECO:0000256" key="1">
    <source>
        <dbReference type="ARBA" id="ARBA00004370"/>
    </source>
</evidence>
<comment type="subcellular location">
    <subcellularLocation>
        <location evidence="1">Membrane</location>
    </subcellularLocation>
</comment>
<evidence type="ECO:0000256" key="2">
    <source>
        <dbReference type="ARBA" id="ARBA00022692"/>
    </source>
</evidence>
<evidence type="ECO:0000256" key="5">
    <source>
        <dbReference type="SAM" id="MobiDB-lite"/>
    </source>
</evidence>
<feature type="transmembrane region" description="Helical" evidence="6">
    <location>
        <begin position="179"/>
        <end position="204"/>
    </location>
</feature>
<dbReference type="HOGENOM" id="CLU_043293_0_0_1"/>
<proteinExistence type="predicted"/>
<feature type="region of interest" description="Disordered" evidence="5">
    <location>
        <begin position="365"/>
        <end position="439"/>
    </location>
</feature>
<evidence type="ECO:0000256" key="3">
    <source>
        <dbReference type="ARBA" id="ARBA00022989"/>
    </source>
</evidence>
<dbReference type="Proteomes" id="UP000053342">
    <property type="component" value="Unassembled WGS sequence"/>
</dbReference>
<dbReference type="AlphaFoldDB" id="A0A0D2DDK5"/>
<feature type="compositionally biased region" description="Basic and acidic residues" evidence="5">
    <location>
        <begin position="391"/>
        <end position="403"/>
    </location>
</feature>
<keyword evidence="9" id="KW-1185">Reference proteome</keyword>
<dbReference type="RefSeq" id="XP_016260701.1">
    <property type="nucleotide sequence ID" value="XM_016408947.1"/>
</dbReference>
<dbReference type="PANTHER" id="PTHR11863">
    <property type="entry name" value="STEROL DESATURASE"/>
    <property type="match status" value="1"/>
</dbReference>
<gene>
    <name evidence="8" type="ORF">PV06_07681</name>
</gene>
<dbReference type="GO" id="GO:0008610">
    <property type="term" value="P:lipid biosynthetic process"/>
    <property type="evidence" value="ECO:0007669"/>
    <property type="project" value="InterPro"/>
</dbReference>
<evidence type="ECO:0000313" key="9">
    <source>
        <dbReference type="Proteomes" id="UP000053342"/>
    </source>
</evidence>
<evidence type="ECO:0000256" key="4">
    <source>
        <dbReference type="ARBA" id="ARBA00023136"/>
    </source>
</evidence>
<dbReference type="VEuPathDB" id="FungiDB:PV06_07681"/>
<dbReference type="GO" id="GO:0016020">
    <property type="term" value="C:membrane"/>
    <property type="evidence" value="ECO:0007669"/>
    <property type="project" value="UniProtKB-SubCell"/>
</dbReference>
<feature type="transmembrane region" description="Helical" evidence="6">
    <location>
        <begin position="43"/>
        <end position="62"/>
    </location>
</feature>
<evidence type="ECO:0000259" key="7">
    <source>
        <dbReference type="Pfam" id="PF04116"/>
    </source>
</evidence>
<keyword evidence="2 6" id="KW-0812">Transmembrane</keyword>
<keyword evidence="4 6" id="KW-0472">Membrane</keyword>
<dbReference type="Pfam" id="PF04116">
    <property type="entry name" value="FA_hydroxylase"/>
    <property type="match status" value="1"/>
</dbReference>
<evidence type="ECO:0000313" key="8">
    <source>
        <dbReference type="EMBL" id="KIW40485.1"/>
    </source>
</evidence>
<feature type="domain" description="Fatty acid hydroxylase" evidence="7">
    <location>
        <begin position="191"/>
        <end position="326"/>
    </location>
</feature>
<sequence>MVDTMANSTLQDLPPLPSYTLASRPSMIPGVPDIVCQLLAPVIAYWVVSGFFHILDVFDVCAKYRLHTPAEVLKRNHVTRWEVFRDVVLQQIIQTVFGLAVAYFDPEETVGREEFDVTLWAYRLRHVQQYVPSLLAIIGLDAQAMGGKLQNYPQLAAALCGGTYGPQAFAPWEMSTAKFIYWIGIPGVQFTVAILIVDTWQYFLHRAMHMNKFLYTTLHSRHHRLYVPYAYGALYNHPIEGFMLDTLGTGIAYLVTGMTIRQGMWFFTCSTIKTVDDHCGYAFPWDPLQHITSNNAAYHDVHHQSWGIKTNFSQPFFTFWDRILNTAWTGGDVSARYQRDRIAAQRKVDADLASSQASVVNSPEIDMENAQQQTRSSQKQVLENQDGARVIAEEAREEQEVKQSLRRSTRRKSGFDAKAFSDRMAGTLHGRSPAILHAD</sequence>
<dbReference type="EMBL" id="KN847338">
    <property type="protein sequence ID" value="KIW40485.1"/>
    <property type="molecule type" value="Genomic_DNA"/>
</dbReference>
<dbReference type="InterPro" id="IPR006694">
    <property type="entry name" value="Fatty_acid_hydroxylase"/>
</dbReference>
<dbReference type="GO" id="GO:0016491">
    <property type="term" value="F:oxidoreductase activity"/>
    <property type="evidence" value="ECO:0007669"/>
    <property type="project" value="InterPro"/>
</dbReference>
<keyword evidence="3 6" id="KW-1133">Transmembrane helix</keyword>
<accession>A0A0D2DDK5</accession>
<dbReference type="InterPro" id="IPR050307">
    <property type="entry name" value="Sterol_Desaturase_Related"/>
</dbReference>
<dbReference type="GO" id="GO:0005506">
    <property type="term" value="F:iron ion binding"/>
    <property type="evidence" value="ECO:0007669"/>
    <property type="project" value="InterPro"/>
</dbReference>
<dbReference type="GeneID" id="27359755"/>
<dbReference type="STRING" id="215243.A0A0D2DDK5"/>
<evidence type="ECO:0000256" key="6">
    <source>
        <dbReference type="SAM" id="Phobius"/>
    </source>
</evidence>
<feature type="compositionally biased region" description="Polar residues" evidence="5">
    <location>
        <begin position="369"/>
        <end position="383"/>
    </location>
</feature>
<name>A0A0D2DDK5_9EURO</name>
<dbReference type="OrthoDB" id="408954at2759"/>
<protein>
    <recommendedName>
        <fullName evidence="7">Fatty acid hydroxylase domain-containing protein</fullName>
    </recommendedName>
</protein>
<reference evidence="8 9" key="1">
    <citation type="submission" date="2015-01" db="EMBL/GenBank/DDBJ databases">
        <title>The Genome Sequence of Exophiala oligosperma CBS72588.</title>
        <authorList>
            <consortium name="The Broad Institute Genomics Platform"/>
            <person name="Cuomo C."/>
            <person name="de Hoog S."/>
            <person name="Gorbushina A."/>
            <person name="Stielow B."/>
            <person name="Teixiera M."/>
            <person name="Abouelleil A."/>
            <person name="Chapman S.B."/>
            <person name="Priest M."/>
            <person name="Young S.K."/>
            <person name="Wortman J."/>
            <person name="Nusbaum C."/>
            <person name="Birren B."/>
        </authorList>
    </citation>
    <scope>NUCLEOTIDE SEQUENCE [LARGE SCALE GENOMIC DNA]</scope>
    <source>
        <strain evidence="8 9">CBS 72588</strain>
    </source>
</reference>